<feature type="compositionally biased region" description="Basic and acidic residues" evidence="1">
    <location>
        <begin position="875"/>
        <end position="895"/>
    </location>
</feature>
<proteinExistence type="predicted"/>
<evidence type="ECO:0000256" key="1">
    <source>
        <dbReference type="SAM" id="MobiDB-lite"/>
    </source>
</evidence>
<name>A0A4V1J3N4_9ASCO</name>
<gene>
    <name evidence="2" type="ORF">METBISCDRAFT_11885</name>
</gene>
<protein>
    <recommendedName>
        <fullName evidence="4">Mitochondrial group I intron splicing factor CCM1</fullName>
    </recommendedName>
</protein>
<accession>A0A4V1J3N4</accession>
<sequence length="901" mass="102243">MQATLSKIRCFSHSARNLAAEQSQVRWKLKKFVETGEIKRLSDSQAARRSIRAKEKAVRALKQNGISPQKALLLLRLKYDAVPLQTSDGQPINLHTLKPSSLTMTGDMLAKVYDALMEMKRVTRCRLNDAVLMVLLGALPTLVRDAYFVTRDVLKLLKLDQNPNRALELCRIARKNASVGMNAILEWSLEKHDLKLARKVLVHGSKWGIPTTDHTHVLYFSGVADMYEWRRVPDDVADEVYESLSSAKMPKKVEVFNAALKVLVKNYTDDQKKAWLFFDKYVENGLDPDCHTFTIFLNGCKKFYAAKSEQTRDDRTLSARERSTRLYEIHAQLVLIAETVLLKLLEAATPPVPPTKEQALQNPELLKQYRTASYLFRNHVDRVFASTFLSCFTSDSFGTGISSKNGPNHAYLLRTLFYLQAWVPETRDLVHNSNTQTVIETIAPKKEIERRTASREATAEVPDRFRPEKVLQPLTLQDVNPNVVFPPSPLSKNKSSATYSKKTKPLVDFARVSLSTLRKEYQRLLYEKTNGKEGASHPKQNIERDANSINKFLLRIFLETLAKMGCYKEFHLAVWYALNKWGGVAVDLSNVYKNGFEPYPYSKVHVLTRESGKAAKFIASNAGAQDTSKSASSEIIDASLLEDFIFKIEEYFPKAASPSKYAVELLAAACFGSPTTLEVRAKTFDAIFSTLNRDLYAYNELNKEASQRLNSRRGYADNTPKKSITLKQLTVISDNVHVLVKCIIAWAGMNRLTQRHIVSLDSLLGRIYTVTWLDAPETHENCYKIHERLVYSTVLLWRPKNLQSPKNADAFVKSVSKSVDFVYSLMNQREDLSARENKLRLLLQDMFKLDPQSPSAEERLRALQWKIYRLGSGGKDAEVKEVAETESGRKEEKTEAFPGPV</sequence>
<dbReference type="Proteomes" id="UP000268321">
    <property type="component" value="Unassembled WGS sequence"/>
</dbReference>
<evidence type="ECO:0008006" key="4">
    <source>
        <dbReference type="Google" id="ProtNLM"/>
    </source>
</evidence>
<dbReference type="EMBL" id="ML004430">
    <property type="protein sequence ID" value="RKP32669.1"/>
    <property type="molecule type" value="Genomic_DNA"/>
</dbReference>
<dbReference type="OrthoDB" id="185373at2759"/>
<evidence type="ECO:0000313" key="2">
    <source>
        <dbReference type="EMBL" id="RKP32669.1"/>
    </source>
</evidence>
<dbReference type="AlphaFoldDB" id="A0A4V1J3N4"/>
<feature type="region of interest" description="Disordered" evidence="1">
    <location>
        <begin position="875"/>
        <end position="901"/>
    </location>
</feature>
<reference evidence="3" key="1">
    <citation type="journal article" date="2018" name="Nat. Microbiol.">
        <title>Leveraging single-cell genomics to expand the fungal tree of life.</title>
        <authorList>
            <person name="Ahrendt S.R."/>
            <person name="Quandt C.A."/>
            <person name="Ciobanu D."/>
            <person name="Clum A."/>
            <person name="Salamov A."/>
            <person name="Andreopoulos B."/>
            <person name="Cheng J.F."/>
            <person name="Woyke T."/>
            <person name="Pelin A."/>
            <person name="Henrissat B."/>
            <person name="Reynolds N.K."/>
            <person name="Benny G.L."/>
            <person name="Smith M.E."/>
            <person name="James T.Y."/>
            <person name="Grigoriev I.V."/>
        </authorList>
    </citation>
    <scope>NUCLEOTIDE SEQUENCE [LARGE SCALE GENOMIC DNA]</scope>
    <source>
        <strain evidence="3">Baker2002</strain>
    </source>
</reference>
<evidence type="ECO:0000313" key="3">
    <source>
        <dbReference type="Proteomes" id="UP000268321"/>
    </source>
</evidence>
<dbReference type="InterPro" id="IPR011990">
    <property type="entry name" value="TPR-like_helical_dom_sf"/>
</dbReference>
<dbReference type="Gene3D" id="1.25.40.10">
    <property type="entry name" value="Tetratricopeptide repeat domain"/>
    <property type="match status" value="1"/>
</dbReference>
<organism evidence="2 3">
    <name type="scientific">Metschnikowia bicuspidata</name>
    <dbReference type="NCBI Taxonomy" id="27322"/>
    <lineage>
        <taxon>Eukaryota</taxon>
        <taxon>Fungi</taxon>
        <taxon>Dikarya</taxon>
        <taxon>Ascomycota</taxon>
        <taxon>Saccharomycotina</taxon>
        <taxon>Pichiomycetes</taxon>
        <taxon>Metschnikowiaceae</taxon>
        <taxon>Metschnikowia</taxon>
    </lineage>
</organism>
<keyword evidence="3" id="KW-1185">Reference proteome</keyword>